<name>A0AAE0XDE9_9GAST</name>
<evidence type="ECO:0000313" key="1">
    <source>
        <dbReference type="EMBL" id="KAK3690695.1"/>
    </source>
</evidence>
<reference evidence="1" key="1">
    <citation type="journal article" date="2023" name="G3 (Bethesda)">
        <title>A reference genome for the long-term kleptoplast-retaining sea slug Elysia crispata morphotype clarki.</title>
        <authorList>
            <person name="Eastman K.E."/>
            <person name="Pendleton A.L."/>
            <person name="Shaikh M.A."/>
            <person name="Suttiyut T."/>
            <person name="Ogas R."/>
            <person name="Tomko P."/>
            <person name="Gavelis G."/>
            <person name="Widhalm J.R."/>
            <person name="Wisecaver J.H."/>
        </authorList>
    </citation>
    <scope>NUCLEOTIDE SEQUENCE</scope>
    <source>
        <strain evidence="1">ECLA1</strain>
    </source>
</reference>
<gene>
    <name evidence="1" type="ORF">RRG08_061136</name>
</gene>
<comment type="caution">
    <text evidence="1">The sequence shown here is derived from an EMBL/GenBank/DDBJ whole genome shotgun (WGS) entry which is preliminary data.</text>
</comment>
<keyword evidence="2" id="KW-1185">Reference proteome</keyword>
<dbReference type="EMBL" id="JAWDGP010008107">
    <property type="protein sequence ID" value="KAK3690695.1"/>
    <property type="molecule type" value="Genomic_DNA"/>
</dbReference>
<accession>A0AAE0XDE9</accession>
<dbReference type="AlphaFoldDB" id="A0AAE0XDE9"/>
<sequence>MGLCEGPRVYKTVSKSSISPGPVLLHLVSPGQRGGETSTSASISIILTEGRPLRSLQLQGFLSTLQTL</sequence>
<proteinExistence type="predicted"/>
<organism evidence="1 2">
    <name type="scientific">Elysia crispata</name>
    <name type="common">lettuce slug</name>
    <dbReference type="NCBI Taxonomy" id="231223"/>
    <lineage>
        <taxon>Eukaryota</taxon>
        <taxon>Metazoa</taxon>
        <taxon>Spiralia</taxon>
        <taxon>Lophotrochozoa</taxon>
        <taxon>Mollusca</taxon>
        <taxon>Gastropoda</taxon>
        <taxon>Heterobranchia</taxon>
        <taxon>Euthyneura</taxon>
        <taxon>Panpulmonata</taxon>
        <taxon>Sacoglossa</taxon>
        <taxon>Placobranchoidea</taxon>
        <taxon>Plakobranchidae</taxon>
        <taxon>Elysia</taxon>
    </lineage>
</organism>
<dbReference type="Proteomes" id="UP001283361">
    <property type="component" value="Unassembled WGS sequence"/>
</dbReference>
<protein>
    <submittedName>
        <fullName evidence="1">Uncharacterized protein</fullName>
    </submittedName>
</protein>
<evidence type="ECO:0000313" key="2">
    <source>
        <dbReference type="Proteomes" id="UP001283361"/>
    </source>
</evidence>